<feature type="compositionally biased region" description="Polar residues" evidence="1">
    <location>
        <begin position="58"/>
        <end position="68"/>
    </location>
</feature>
<dbReference type="Proteomes" id="UP000188533">
    <property type="component" value="Unassembled WGS sequence"/>
</dbReference>
<name>A0A1Q3EJ10_LENED</name>
<sequence length="300" mass="33871">MFFRILSNTKQSLRKSRRYNSVKALQAAFRDPSSPFYLAPGTKGPGSPEEYELPPDSTPESSNMQSDTSSFQQLVEQGRMKLVQAGFHHPTIWEQPIAWGDQDSFQHVNNVQYVRYFESSRILWMNHLGHRLGGPDEAEALRKGKGISLIIKSLNVNYRRPVTYPDTLLISHKPVPPTQSAQLSNSVQQSSDPAALLLTSSAFSVTQQAFVAHCHETLVWRLPLGRIDTVHTACLDEDGRESSGPRGKDFYPIVGFHHKLLFIIPIYPQLQLSNRILIGPFNSSHTLWAIPNPMSPYHRE</sequence>
<dbReference type="InterPro" id="IPR029069">
    <property type="entry name" value="HotDog_dom_sf"/>
</dbReference>
<reference evidence="2 3" key="1">
    <citation type="submission" date="2016-08" db="EMBL/GenBank/DDBJ databases">
        <authorList>
            <consortium name="Lentinula edodes genome sequencing consortium"/>
            <person name="Sakamoto Y."/>
            <person name="Nakade K."/>
            <person name="Sato S."/>
            <person name="Yoshida Y."/>
            <person name="Miyazaki K."/>
            <person name="Natsume S."/>
            <person name="Konno N."/>
        </authorList>
    </citation>
    <scope>NUCLEOTIDE SEQUENCE [LARGE SCALE GENOMIC DNA]</scope>
    <source>
        <strain evidence="2 3">NBRC 111202</strain>
    </source>
</reference>
<dbReference type="AlphaFoldDB" id="A0A1Q3EJ10"/>
<feature type="region of interest" description="Disordered" evidence="1">
    <location>
        <begin position="32"/>
        <end position="68"/>
    </location>
</feature>
<dbReference type="GO" id="GO:0016853">
    <property type="term" value="F:isomerase activity"/>
    <property type="evidence" value="ECO:0007669"/>
    <property type="project" value="UniProtKB-KW"/>
</dbReference>
<dbReference type="EMBL" id="BDGU01000407">
    <property type="protein sequence ID" value="GAW07182.1"/>
    <property type="molecule type" value="Genomic_DNA"/>
</dbReference>
<organism evidence="2 3">
    <name type="scientific">Lentinula edodes</name>
    <name type="common">Shiitake mushroom</name>
    <name type="synonym">Lentinus edodes</name>
    <dbReference type="NCBI Taxonomy" id="5353"/>
    <lineage>
        <taxon>Eukaryota</taxon>
        <taxon>Fungi</taxon>
        <taxon>Dikarya</taxon>
        <taxon>Basidiomycota</taxon>
        <taxon>Agaricomycotina</taxon>
        <taxon>Agaricomycetes</taxon>
        <taxon>Agaricomycetidae</taxon>
        <taxon>Agaricales</taxon>
        <taxon>Marasmiineae</taxon>
        <taxon>Omphalotaceae</taxon>
        <taxon>Lentinula</taxon>
    </lineage>
</organism>
<evidence type="ECO:0000313" key="2">
    <source>
        <dbReference type="EMBL" id="GAW07182.1"/>
    </source>
</evidence>
<reference evidence="2 3" key="2">
    <citation type="submission" date="2017-02" db="EMBL/GenBank/DDBJ databases">
        <title>A genome survey and senescence transcriptome analysis in Lentinula edodes.</title>
        <authorList>
            <person name="Sakamoto Y."/>
            <person name="Nakade K."/>
            <person name="Sato S."/>
            <person name="Yoshida Y."/>
            <person name="Miyazaki K."/>
            <person name="Natsume S."/>
            <person name="Konno N."/>
        </authorList>
    </citation>
    <scope>NUCLEOTIDE SEQUENCE [LARGE SCALE GENOMIC DNA]</scope>
    <source>
        <strain evidence="2 3">NBRC 111202</strain>
    </source>
</reference>
<dbReference type="Gene3D" id="3.10.129.10">
    <property type="entry name" value="Hotdog Thioesterase"/>
    <property type="match status" value="1"/>
</dbReference>
<dbReference type="Pfam" id="PF13279">
    <property type="entry name" value="4HBT_2"/>
    <property type="match status" value="1"/>
</dbReference>
<protein>
    <submittedName>
        <fullName evidence="2">Thioesterase thiol ester dehydrase-isomerase</fullName>
    </submittedName>
</protein>
<dbReference type="SUPFAM" id="SSF54637">
    <property type="entry name" value="Thioesterase/thiol ester dehydrase-isomerase"/>
    <property type="match status" value="1"/>
</dbReference>
<proteinExistence type="predicted"/>
<keyword evidence="3" id="KW-1185">Reference proteome</keyword>
<accession>A0A1Q3EJ10</accession>
<evidence type="ECO:0000313" key="3">
    <source>
        <dbReference type="Proteomes" id="UP000188533"/>
    </source>
</evidence>
<comment type="caution">
    <text evidence="2">The sequence shown here is derived from an EMBL/GenBank/DDBJ whole genome shotgun (WGS) entry which is preliminary data.</text>
</comment>
<dbReference type="CDD" id="cd00586">
    <property type="entry name" value="4HBT"/>
    <property type="match status" value="1"/>
</dbReference>
<gene>
    <name evidence="2" type="ORF">LENED_009157</name>
</gene>
<keyword evidence="2" id="KW-0413">Isomerase</keyword>
<evidence type="ECO:0000256" key="1">
    <source>
        <dbReference type="SAM" id="MobiDB-lite"/>
    </source>
</evidence>